<dbReference type="Proteomes" id="UP000631114">
    <property type="component" value="Unassembled WGS sequence"/>
</dbReference>
<dbReference type="InterPro" id="IPR053242">
    <property type="entry name" value="PAM2-like_domain"/>
</dbReference>
<dbReference type="OrthoDB" id="3231855at2759"/>
<sequence length="179" mass="19295">MMNLSRKGFPNNVTLNTGIKATTLNSNAVEFVPFSLRSTPGSTSPGEASKMGHFGTSGKAVEHAISDDSKISTVEFLASQFPGFAAESLVEVYYANGCDLNLTIEMLTQLELQVVVGFNQNLNSKTLSAPSLSAFDFPALLESDSQNGLEKYAGDNLQQSTNPYRSVDKDNIFFFKTGS</sequence>
<dbReference type="PANTHER" id="PTHR46651:SF1">
    <property type="entry name" value="SMALL MUTS RELATED FAMILY PROTEIN"/>
    <property type="match status" value="1"/>
</dbReference>
<protein>
    <recommendedName>
        <fullName evidence="3">CUE domain-containing protein</fullName>
    </recommendedName>
</protein>
<dbReference type="PANTHER" id="PTHR46651">
    <property type="entry name" value="POLYADENYLATE-BINDING PROTEIN-INTERACTING PROTEIN 7"/>
    <property type="match status" value="1"/>
</dbReference>
<name>A0A835HCS9_9MAGN</name>
<dbReference type="InterPro" id="IPR041806">
    <property type="entry name" value="CID5/6/7_CUE"/>
</dbReference>
<reference evidence="1 2" key="1">
    <citation type="submission" date="2020-10" db="EMBL/GenBank/DDBJ databases">
        <title>The Coptis chinensis genome and diversification of protoberbering-type alkaloids.</title>
        <authorList>
            <person name="Wang B."/>
            <person name="Shu S."/>
            <person name="Song C."/>
            <person name="Liu Y."/>
        </authorList>
    </citation>
    <scope>NUCLEOTIDE SEQUENCE [LARGE SCALE GENOMIC DNA]</scope>
    <source>
        <strain evidence="1">HL-2020</strain>
        <tissue evidence="1">Leaf</tissue>
    </source>
</reference>
<comment type="caution">
    <text evidence="1">The sequence shown here is derived from an EMBL/GenBank/DDBJ whole genome shotgun (WGS) entry which is preliminary data.</text>
</comment>
<evidence type="ECO:0000313" key="2">
    <source>
        <dbReference type="Proteomes" id="UP000631114"/>
    </source>
</evidence>
<gene>
    <name evidence="1" type="ORF">IFM89_007142</name>
</gene>
<evidence type="ECO:0008006" key="3">
    <source>
        <dbReference type="Google" id="ProtNLM"/>
    </source>
</evidence>
<evidence type="ECO:0000313" key="1">
    <source>
        <dbReference type="EMBL" id="KAF9596089.1"/>
    </source>
</evidence>
<organism evidence="1 2">
    <name type="scientific">Coptis chinensis</name>
    <dbReference type="NCBI Taxonomy" id="261450"/>
    <lineage>
        <taxon>Eukaryota</taxon>
        <taxon>Viridiplantae</taxon>
        <taxon>Streptophyta</taxon>
        <taxon>Embryophyta</taxon>
        <taxon>Tracheophyta</taxon>
        <taxon>Spermatophyta</taxon>
        <taxon>Magnoliopsida</taxon>
        <taxon>Ranunculales</taxon>
        <taxon>Ranunculaceae</taxon>
        <taxon>Coptidoideae</taxon>
        <taxon>Coptis</taxon>
    </lineage>
</organism>
<keyword evidence="2" id="KW-1185">Reference proteome</keyword>
<dbReference type="CDD" id="cd14371">
    <property type="entry name" value="CUE_CID7_like"/>
    <property type="match status" value="1"/>
</dbReference>
<proteinExistence type="predicted"/>
<accession>A0A835HCS9</accession>
<dbReference type="EMBL" id="JADFTS010000007">
    <property type="protein sequence ID" value="KAF9596089.1"/>
    <property type="molecule type" value="Genomic_DNA"/>
</dbReference>
<dbReference type="AlphaFoldDB" id="A0A835HCS9"/>